<dbReference type="GO" id="GO:0003824">
    <property type="term" value="F:catalytic activity"/>
    <property type="evidence" value="ECO:0007669"/>
    <property type="project" value="TreeGrafter"/>
</dbReference>
<dbReference type="InterPro" id="IPR007138">
    <property type="entry name" value="ABM_dom"/>
</dbReference>
<reference evidence="2 3" key="1">
    <citation type="submission" date="2013-07" db="EMBL/GenBank/DDBJ databases">
        <title>Completed genome of Sphingomonas sanxanigenens NX02.</title>
        <authorList>
            <person name="Ma T."/>
            <person name="Huang H."/>
            <person name="Wu M."/>
            <person name="Li X."/>
            <person name="Li G."/>
        </authorList>
    </citation>
    <scope>NUCLEOTIDE SEQUENCE [LARGE SCALE GENOMIC DNA]</scope>
    <source>
        <strain evidence="2 3">NX02</strain>
    </source>
</reference>
<dbReference type="AlphaFoldDB" id="W0A8W8"/>
<dbReference type="STRING" id="1123269.NX02_05240"/>
<dbReference type="eggNOG" id="COG1359">
    <property type="taxonomic scope" value="Bacteria"/>
</dbReference>
<sequence length="145" mass="15952">MFAAAFDRAALTVWAIFVRRAVRPAGVTAPVTRQTMFRRSHAMSHPVKITATLTALPDRAGALQALLTDMAPHCRAEPGNLRWDVWQDQAQPGRYVLDELYVDGDAVAAHRQSPHYLHYLSRVPDLAERTALVCDPVAVDHGTGA</sequence>
<feature type="domain" description="ABM" evidence="1">
    <location>
        <begin position="47"/>
        <end position="138"/>
    </location>
</feature>
<evidence type="ECO:0000313" key="2">
    <source>
        <dbReference type="EMBL" id="AHE52788.1"/>
    </source>
</evidence>
<keyword evidence="3" id="KW-1185">Reference proteome</keyword>
<dbReference type="Pfam" id="PF03992">
    <property type="entry name" value="ABM"/>
    <property type="match status" value="1"/>
</dbReference>
<dbReference type="PATRIC" id="fig|1123269.5.peg.1020"/>
<dbReference type="PANTHER" id="PTHR33336">
    <property type="entry name" value="QUINOL MONOOXYGENASE YGIN-RELATED"/>
    <property type="match status" value="1"/>
</dbReference>
<dbReference type="PROSITE" id="PS51725">
    <property type="entry name" value="ABM"/>
    <property type="match status" value="1"/>
</dbReference>
<dbReference type="HOGENOM" id="CLU_1785655_0_0_5"/>
<name>W0A8W8_9SPHN</name>
<proteinExistence type="predicted"/>
<dbReference type="SUPFAM" id="SSF54909">
    <property type="entry name" value="Dimeric alpha+beta barrel"/>
    <property type="match status" value="1"/>
</dbReference>
<organism evidence="2 3">
    <name type="scientific">Sphingomonas sanxanigenens DSM 19645 = NX02</name>
    <dbReference type="NCBI Taxonomy" id="1123269"/>
    <lineage>
        <taxon>Bacteria</taxon>
        <taxon>Pseudomonadati</taxon>
        <taxon>Pseudomonadota</taxon>
        <taxon>Alphaproteobacteria</taxon>
        <taxon>Sphingomonadales</taxon>
        <taxon>Sphingomonadaceae</taxon>
        <taxon>Sphingomonas</taxon>
    </lineage>
</organism>
<dbReference type="InterPro" id="IPR050744">
    <property type="entry name" value="AI-2_Isomerase_LsrG"/>
</dbReference>
<evidence type="ECO:0000313" key="3">
    <source>
        <dbReference type="Proteomes" id="UP000018851"/>
    </source>
</evidence>
<dbReference type="PANTHER" id="PTHR33336:SF3">
    <property type="entry name" value="ABM DOMAIN-CONTAINING PROTEIN"/>
    <property type="match status" value="1"/>
</dbReference>
<dbReference type="KEGG" id="ssan:NX02_05240"/>
<dbReference type="EMBL" id="CP006644">
    <property type="protein sequence ID" value="AHE52788.1"/>
    <property type="molecule type" value="Genomic_DNA"/>
</dbReference>
<accession>W0A8W8</accession>
<dbReference type="Proteomes" id="UP000018851">
    <property type="component" value="Chromosome"/>
</dbReference>
<protein>
    <recommendedName>
        <fullName evidence="1">ABM domain-containing protein</fullName>
    </recommendedName>
</protein>
<gene>
    <name evidence="2" type="ORF">NX02_05240</name>
</gene>
<dbReference type="InterPro" id="IPR011008">
    <property type="entry name" value="Dimeric_a/b-barrel"/>
</dbReference>
<dbReference type="Gene3D" id="3.30.70.100">
    <property type="match status" value="1"/>
</dbReference>
<evidence type="ECO:0000259" key="1">
    <source>
        <dbReference type="PROSITE" id="PS51725"/>
    </source>
</evidence>